<dbReference type="InterPro" id="IPR001841">
    <property type="entry name" value="Znf_RING"/>
</dbReference>
<dbReference type="PROSITE" id="PS50089">
    <property type="entry name" value="ZF_RING_2"/>
    <property type="match status" value="1"/>
</dbReference>
<dbReference type="Gene3D" id="3.30.40.10">
    <property type="entry name" value="Zinc/RING finger domain, C3HC4 (zinc finger)"/>
    <property type="match status" value="1"/>
</dbReference>
<dbReference type="VEuPathDB" id="VectorBase:GPPI040971"/>
<dbReference type="InterPro" id="IPR013083">
    <property type="entry name" value="Znf_RING/FYVE/PHD"/>
</dbReference>
<dbReference type="EMBL" id="JXJN01020761">
    <property type="status" value="NOT_ANNOTATED_CDS"/>
    <property type="molecule type" value="Genomic_DNA"/>
</dbReference>
<evidence type="ECO:0000259" key="4">
    <source>
        <dbReference type="PROSITE" id="PS50089"/>
    </source>
</evidence>
<evidence type="ECO:0000256" key="2">
    <source>
        <dbReference type="ARBA" id="ARBA00022833"/>
    </source>
</evidence>
<dbReference type="GO" id="GO:0008270">
    <property type="term" value="F:zinc ion binding"/>
    <property type="evidence" value="ECO:0007669"/>
    <property type="project" value="UniProtKB-KW"/>
</dbReference>
<evidence type="ECO:0000313" key="6">
    <source>
        <dbReference type="Proteomes" id="UP000092460"/>
    </source>
</evidence>
<keyword evidence="6" id="KW-1185">Reference proteome</keyword>
<dbReference type="EMBL" id="JXJN01020760">
    <property type="status" value="NOT_ANNOTATED_CDS"/>
    <property type="molecule type" value="Genomic_DNA"/>
</dbReference>
<accession>A0A1B0BUK7</accession>
<dbReference type="EnsemblMetazoa" id="GPPI040971-RA">
    <property type="protein sequence ID" value="GPPI040971-PA"/>
    <property type="gene ID" value="GPPI040971"/>
</dbReference>
<protein>
    <recommendedName>
        <fullName evidence="4">RING-type domain-containing protein</fullName>
    </recommendedName>
</protein>
<dbReference type="Proteomes" id="UP000092460">
    <property type="component" value="Unassembled WGS sequence"/>
</dbReference>
<organism evidence="5 6">
    <name type="scientific">Glossina palpalis gambiensis</name>
    <dbReference type="NCBI Taxonomy" id="67801"/>
    <lineage>
        <taxon>Eukaryota</taxon>
        <taxon>Metazoa</taxon>
        <taxon>Ecdysozoa</taxon>
        <taxon>Arthropoda</taxon>
        <taxon>Hexapoda</taxon>
        <taxon>Insecta</taxon>
        <taxon>Pterygota</taxon>
        <taxon>Neoptera</taxon>
        <taxon>Endopterygota</taxon>
        <taxon>Diptera</taxon>
        <taxon>Brachycera</taxon>
        <taxon>Muscomorpha</taxon>
        <taxon>Hippoboscoidea</taxon>
        <taxon>Glossinidae</taxon>
        <taxon>Glossina</taxon>
    </lineage>
</organism>
<reference evidence="6" key="1">
    <citation type="submission" date="2015-01" db="EMBL/GenBank/DDBJ databases">
        <authorList>
            <person name="Aksoy S."/>
            <person name="Warren W."/>
            <person name="Wilson R.K."/>
        </authorList>
    </citation>
    <scope>NUCLEOTIDE SEQUENCE [LARGE SCALE GENOMIC DNA]</scope>
    <source>
        <strain evidence="6">IAEA</strain>
    </source>
</reference>
<evidence type="ECO:0000256" key="1">
    <source>
        <dbReference type="ARBA" id="ARBA00022771"/>
    </source>
</evidence>
<reference evidence="5" key="2">
    <citation type="submission" date="2020-05" db="UniProtKB">
        <authorList>
            <consortium name="EnsemblMetazoa"/>
        </authorList>
    </citation>
    <scope>IDENTIFICATION</scope>
    <source>
        <strain evidence="5">IAEA</strain>
    </source>
</reference>
<name>A0A1B0BUK7_9MUSC</name>
<proteinExistence type="predicted"/>
<keyword evidence="1 3" id="KW-0863">Zinc-finger</keyword>
<evidence type="ECO:0000256" key="3">
    <source>
        <dbReference type="PROSITE-ProRule" id="PRU00175"/>
    </source>
</evidence>
<dbReference type="SUPFAM" id="SSF57850">
    <property type="entry name" value="RING/U-box"/>
    <property type="match status" value="1"/>
</dbReference>
<keyword evidence="2" id="KW-0862">Zinc</keyword>
<evidence type="ECO:0000313" key="5">
    <source>
        <dbReference type="EnsemblMetazoa" id="GPPI040971-PA"/>
    </source>
</evidence>
<keyword evidence="1 3" id="KW-0479">Metal-binding</keyword>
<sequence>MSLNYIEQSGVIHTPSPNCSLCNESVDTNNCHIKTGCEHFLHKNCFNKYIENNSNCPQYCVEFAKRYKNVVNKTRYKFKEKQCLEILPEAIKPSSSNTNKDSTSLIILEKLKKFKATSGTQMGMQLKVLRSDDSEESANESFNAYIKQHEIVH</sequence>
<feature type="domain" description="RING-type" evidence="4">
    <location>
        <begin position="19"/>
        <end position="57"/>
    </location>
</feature>
<dbReference type="AlphaFoldDB" id="A0A1B0BUK7"/>